<dbReference type="EnsemblBacteria" id="BAC50004">
    <property type="protein sequence ID" value="BAC50004"/>
    <property type="gene ID" value="BAC50004"/>
</dbReference>
<dbReference type="EMBL" id="BA000040">
    <property type="protein sequence ID" value="BAC50004.1"/>
    <property type="molecule type" value="Genomic_DNA"/>
</dbReference>
<dbReference type="InterPro" id="IPR025737">
    <property type="entry name" value="FApF"/>
</dbReference>
<reference evidence="2" key="1">
    <citation type="journal article" date="2002" name="DNA Res.">
        <title>Complete genomic sequence of nitrogen-fixing symbiotic bacterium Bradyrhizobium japonicum USDA110.</title>
        <authorList>
            <person name="Kaneko T."/>
            <person name="Nakamura Y."/>
            <person name="Sato S."/>
            <person name="Minamisawa K."/>
            <person name="Uchiumi T."/>
            <person name="Sasamoto S."/>
            <person name="Watanabe A."/>
            <person name="Idesawa K."/>
            <person name="Iriguchi M."/>
            <person name="Kawashima K."/>
            <person name="Kohara M."/>
            <person name="Matsumoto M."/>
            <person name="Shimpo S."/>
            <person name="Tsuruoka H."/>
            <person name="Wada T."/>
            <person name="Yamada M."/>
            <person name="Tabata S."/>
        </authorList>
    </citation>
    <scope>NUCLEOTIDE SEQUENCE [LARGE SCALE GENOMIC DNA]</scope>
    <source>
        <strain evidence="2">JCM 10833 / BCRC 13528 / IAM 13628 / NBRC 14792 / USDA 110</strain>
    </source>
</reference>
<organism evidence="1 2">
    <name type="scientific">Bradyrhizobium diazoefficiens (strain JCM 10833 / BCRC 13528 / IAM 13628 / NBRC 14792 / USDA 110)</name>
    <dbReference type="NCBI Taxonomy" id="224911"/>
    <lineage>
        <taxon>Bacteria</taxon>
        <taxon>Pseudomonadati</taxon>
        <taxon>Pseudomonadota</taxon>
        <taxon>Alphaproteobacteria</taxon>
        <taxon>Hyphomicrobiales</taxon>
        <taxon>Nitrobacteraceae</taxon>
        <taxon>Bradyrhizobium</taxon>
    </lineage>
</organism>
<dbReference type="PATRIC" id="fig|224911.5.peg.4811"/>
<evidence type="ECO:0000313" key="2">
    <source>
        <dbReference type="Proteomes" id="UP000002526"/>
    </source>
</evidence>
<gene>
    <name evidence="1" type="ordered locus">bll4739</name>
</gene>
<dbReference type="Proteomes" id="UP000002526">
    <property type="component" value="Chromosome"/>
</dbReference>
<protein>
    <submittedName>
        <fullName evidence="1">Bll4739 protein</fullName>
    </submittedName>
</protein>
<evidence type="ECO:0000313" key="1">
    <source>
        <dbReference type="EMBL" id="BAC50004.1"/>
    </source>
</evidence>
<sequence length="416" mass="43884">MANSQRTSGPEHALLTARRRNSDSFGLEIGLGLMTGPGLKTEGGFATAKSRCIRRTARRLQMKPTLEFAGASQPTLLSAVVVAALTFSPQIASADESGISFWVPGLFGSLAAAPTAPGWSLGTIYYHTSVSASGAAAAAREVQIGRFSPNVNVNLNVNLKAPPDLLFLAPTYTFATPVLGGQLSVGVMGVYGRNSTTLDGTLTTGFGPISATRTGSISDSLTGFGDLYPMVSMKWHDGVHNYMTYVTGDIPVGAYEPSRLSNIGIGHGAIDAGGGYTYLNPMTGYEFSGVGGFTYNFKNPDTLVQSGVDFHFDWGASKFLSKQAFVGLVGYAYQQVSNDTGGLPALGGFRSRVFGIGPQFGYLFPIGGMQGYLNIKGYGEFEAANRPSGWNTWLTFAISPAAPESTVAPTRHRVTK</sequence>
<name>Q89L09_BRADU</name>
<keyword evidence="2" id="KW-1185">Reference proteome</keyword>
<dbReference type="InParanoid" id="Q89L09"/>
<dbReference type="OrthoDB" id="7372889at2"/>
<dbReference type="PhylomeDB" id="Q89L09"/>
<accession>Q89L09</accession>
<proteinExistence type="predicted"/>
<dbReference type="HOGENOM" id="CLU_066206_0_0_5"/>
<dbReference type="eggNOG" id="COG4313">
    <property type="taxonomic scope" value="Bacteria"/>
</dbReference>
<dbReference type="Pfam" id="PF13557">
    <property type="entry name" value="Phenol_MetA_deg"/>
    <property type="match status" value="1"/>
</dbReference>
<dbReference type="AlphaFoldDB" id="Q89L09"/>
<dbReference type="KEGG" id="bja:bll4739"/>
<dbReference type="STRING" id="224911.AAV28_20985"/>